<dbReference type="Proteomes" id="UP000004994">
    <property type="component" value="Chromosome 5"/>
</dbReference>
<reference evidence="1" key="1">
    <citation type="journal article" date="2012" name="Nature">
        <title>The tomato genome sequence provides insights into fleshy fruit evolution.</title>
        <authorList>
            <consortium name="Tomato Genome Consortium"/>
        </authorList>
    </citation>
    <scope>NUCLEOTIDE SEQUENCE [LARGE SCALE GENOMIC DNA]</scope>
    <source>
        <strain evidence="1">cv. Heinz 1706</strain>
    </source>
</reference>
<accession>K4C0M3</accession>
<dbReference type="PaxDb" id="4081-Solyc05g043410.1.1"/>
<reference evidence="1" key="2">
    <citation type="submission" date="2015-06" db="UniProtKB">
        <authorList>
            <consortium name="EnsemblPlants"/>
        </authorList>
    </citation>
    <scope>IDENTIFICATION</scope>
    <source>
        <strain evidence="1">cv. Heinz 1706</strain>
    </source>
</reference>
<keyword evidence="2" id="KW-1185">Reference proteome</keyword>
<dbReference type="HOGENOM" id="CLU_3145437_0_0_1"/>
<dbReference type="InParanoid" id="K4C0M3"/>
<name>K4C0M3_SOLLC</name>
<dbReference type="EnsemblPlants" id="Solyc05g043410.1.1">
    <property type="protein sequence ID" value="Solyc05g043410.1.1"/>
    <property type="gene ID" value="Solyc05g043410.1"/>
</dbReference>
<protein>
    <submittedName>
        <fullName evidence="1">Uncharacterized protein</fullName>
    </submittedName>
</protein>
<evidence type="ECO:0000313" key="2">
    <source>
        <dbReference type="Proteomes" id="UP000004994"/>
    </source>
</evidence>
<organism evidence="1">
    <name type="scientific">Solanum lycopersicum</name>
    <name type="common">Tomato</name>
    <name type="synonym">Lycopersicon esculentum</name>
    <dbReference type="NCBI Taxonomy" id="4081"/>
    <lineage>
        <taxon>Eukaryota</taxon>
        <taxon>Viridiplantae</taxon>
        <taxon>Streptophyta</taxon>
        <taxon>Embryophyta</taxon>
        <taxon>Tracheophyta</taxon>
        <taxon>Spermatophyta</taxon>
        <taxon>Magnoliopsida</taxon>
        <taxon>eudicotyledons</taxon>
        <taxon>Gunneridae</taxon>
        <taxon>Pentapetalae</taxon>
        <taxon>asterids</taxon>
        <taxon>lamiids</taxon>
        <taxon>Solanales</taxon>
        <taxon>Solanaceae</taxon>
        <taxon>Solanoideae</taxon>
        <taxon>Solaneae</taxon>
        <taxon>Solanum</taxon>
        <taxon>Solanum subgen. Lycopersicon</taxon>
    </lineage>
</organism>
<dbReference type="AlphaFoldDB" id="K4C0M3"/>
<sequence length="49" mass="5469">MQKALKALDVSIIPHNVSCLYLGTYTIWILEIIAKTSICSSSLSLWFPV</sequence>
<evidence type="ECO:0000313" key="1">
    <source>
        <dbReference type="EnsemblPlants" id="Solyc05g043410.1.1"/>
    </source>
</evidence>
<dbReference type="Gramene" id="Solyc05g043410.1.1">
    <property type="protein sequence ID" value="Solyc05g043410.1.1"/>
    <property type="gene ID" value="Solyc05g043410.1"/>
</dbReference>
<proteinExistence type="predicted"/>